<evidence type="ECO:0000256" key="3">
    <source>
        <dbReference type="SAM" id="MobiDB-lite"/>
    </source>
</evidence>
<dbReference type="GO" id="GO:0033567">
    <property type="term" value="P:DNA replication, Okazaki fragment processing"/>
    <property type="evidence" value="ECO:0007669"/>
    <property type="project" value="InterPro"/>
</dbReference>
<dbReference type="SUPFAM" id="SSF47807">
    <property type="entry name" value="5' to 3' exonuclease, C-terminal subdomain"/>
    <property type="match status" value="1"/>
</dbReference>
<dbReference type="Gene3D" id="1.10.150.20">
    <property type="entry name" value="5' to 3' exonuclease, C-terminal subdomain"/>
    <property type="match status" value="1"/>
</dbReference>
<evidence type="ECO:0000313" key="6">
    <source>
        <dbReference type="Proteomes" id="UP000672602"/>
    </source>
</evidence>
<organism evidence="5 6">
    <name type="scientific">Marivibrio halodurans</name>
    <dbReference type="NCBI Taxonomy" id="2039722"/>
    <lineage>
        <taxon>Bacteria</taxon>
        <taxon>Pseudomonadati</taxon>
        <taxon>Pseudomonadota</taxon>
        <taxon>Alphaproteobacteria</taxon>
        <taxon>Rhodospirillales</taxon>
        <taxon>Rhodospirillaceae</taxon>
        <taxon>Marivibrio</taxon>
    </lineage>
</organism>
<dbReference type="GO" id="GO:0003677">
    <property type="term" value="F:DNA binding"/>
    <property type="evidence" value="ECO:0007669"/>
    <property type="project" value="InterPro"/>
</dbReference>
<evidence type="ECO:0000313" key="5">
    <source>
        <dbReference type="EMBL" id="MBP5855691.1"/>
    </source>
</evidence>
<accession>A0A8J7UZH4</accession>
<dbReference type="InterPro" id="IPR038969">
    <property type="entry name" value="FEN"/>
</dbReference>
<dbReference type="SMART" id="SM00475">
    <property type="entry name" value="53EXOc"/>
    <property type="match status" value="1"/>
</dbReference>
<dbReference type="InterPro" id="IPR020046">
    <property type="entry name" value="5-3_exonucl_a-hlix_arch_N"/>
</dbReference>
<dbReference type="AlphaFoldDB" id="A0A8J7UZH4"/>
<comment type="caution">
    <text evidence="5">The sequence shown here is derived from an EMBL/GenBank/DDBJ whole genome shotgun (WGS) entry which is preliminary data.</text>
</comment>
<feature type="compositionally biased region" description="Polar residues" evidence="3">
    <location>
        <begin position="237"/>
        <end position="253"/>
    </location>
</feature>
<feature type="domain" description="5'-3' exonuclease" evidence="4">
    <location>
        <begin position="9"/>
        <end position="213"/>
    </location>
</feature>
<keyword evidence="1" id="KW-0540">Nuclease</keyword>
<dbReference type="InterPro" id="IPR002421">
    <property type="entry name" value="5-3_exonuclease"/>
</dbReference>
<name>A0A8J7UZH4_9PROT</name>
<dbReference type="PANTHER" id="PTHR42646:SF2">
    <property type="entry name" value="5'-3' EXONUCLEASE FAMILY PROTEIN"/>
    <property type="match status" value="1"/>
</dbReference>
<reference evidence="5" key="1">
    <citation type="submission" date="2021-04" db="EMBL/GenBank/DDBJ databases">
        <authorList>
            <person name="Zhang D.-C."/>
        </authorList>
    </citation>
    <scope>NUCLEOTIDE SEQUENCE</scope>
    <source>
        <strain evidence="5">CGMCC 1.15697</strain>
    </source>
</reference>
<dbReference type="EMBL" id="JAGMWN010000001">
    <property type="protein sequence ID" value="MBP5855691.1"/>
    <property type="molecule type" value="Genomic_DNA"/>
</dbReference>
<evidence type="ECO:0000256" key="2">
    <source>
        <dbReference type="ARBA" id="ARBA00022801"/>
    </source>
</evidence>
<dbReference type="GO" id="GO:0017108">
    <property type="term" value="F:5'-flap endonuclease activity"/>
    <property type="evidence" value="ECO:0007669"/>
    <property type="project" value="InterPro"/>
</dbReference>
<dbReference type="InterPro" id="IPR036279">
    <property type="entry name" value="5-3_exonuclease_C_sf"/>
</dbReference>
<dbReference type="Proteomes" id="UP000672602">
    <property type="component" value="Unassembled WGS sequence"/>
</dbReference>
<dbReference type="GO" id="GO:0008409">
    <property type="term" value="F:5'-3' exonuclease activity"/>
    <property type="evidence" value="ECO:0007669"/>
    <property type="project" value="InterPro"/>
</dbReference>
<proteinExistence type="predicted"/>
<dbReference type="Gene3D" id="3.40.50.1010">
    <property type="entry name" value="5'-nuclease"/>
    <property type="match status" value="1"/>
</dbReference>
<gene>
    <name evidence="5" type="ORF">KAJ83_01620</name>
</gene>
<dbReference type="Pfam" id="PF02739">
    <property type="entry name" value="5_3_exonuc_N"/>
    <property type="match status" value="1"/>
</dbReference>
<keyword evidence="2" id="KW-0378">Hydrolase</keyword>
<protein>
    <recommendedName>
        <fullName evidence="4">5'-3' exonuclease domain-containing protein</fullName>
    </recommendedName>
</protein>
<evidence type="ECO:0000256" key="1">
    <source>
        <dbReference type="ARBA" id="ARBA00022722"/>
    </source>
</evidence>
<dbReference type="SUPFAM" id="SSF88723">
    <property type="entry name" value="PIN domain-like"/>
    <property type="match status" value="1"/>
</dbReference>
<feature type="region of interest" description="Disordered" evidence="3">
    <location>
        <begin position="223"/>
        <end position="308"/>
    </location>
</feature>
<evidence type="ECO:0000259" key="4">
    <source>
        <dbReference type="SMART" id="SM00475"/>
    </source>
</evidence>
<feature type="compositionally biased region" description="Basic residues" evidence="3">
    <location>
        <begin position="291"/>
        <end position="301"/>
    </location>
</feature>
<keyword evidence="6" id="KW-1185">Reference proteome</keyword>
<feature type="compositionally biased region" description="Low complexity" evidence="3">
    <location>
        <begin position="223"/>
        <end position="236"/>
    </location>
</feature>
<dbReference type="InterPro" id="IPR029060">
    <property type="entry name" value="PIN-like_dom_sf"/>
</dbReference>
<sequence>MTASLAQAKRSADMLLDTWLRPIKGLRAWLLCFSSDGNFRKEIFPEYKANRKGMKRPEHLTAVKDHLSTQHKSLSIPRLEADDVIGIYATSGHFHKPVIVSTDKDLLSVPARHFNPDKKQKRRTNRFMADYVWMTQTLTGDVTDNYKGAKGVGEKRAERLLEPCSTLADMWEAVLGAFVDAGQSEEDAILNAQVARILRAENYDQDKETIHLWHPTKSVVLPTTSTAGASTPSTSPRNASGTCPETKLSTSEPSSNTSHGTGGSTRKTRRKTSEKHDSTSNGQSKRPNGTGRKKGRKKKTNRNTSGGS</sequence>
<dbReference type="PANTHER" id="PTHR42646">
    <property type="entry name" value="FLAP ENDONUCLEASE XNI"/>
    <property type="match status" value="1"/>
</dbReference>